<dbReference type="InterPro" id="IPR026039">
    <property type="entry name" value="YfgM"/>
</dbReference>
<dbReference type="Pfam" id="PF09976">
    <property type="entry name" value="TPR_21"/>
    <property type="match status" value="1"/>
</dbReference>
<dbReference type="PANTHER" id="PTHR38035:SF1">
    <property type="entry name" value="ANCILLARY SECYEG TRANSLOCON SUBUNIT"/>
    <property type="match status" value="1"/>
</dbReference>
<comment type="caution">
    <text evidence="10">The sequence shown here is derived from an EMBL/GenBank/DDBJ whole genome shotgun (WGS) entry which is preliminary data.</text>
</comment>
<protein>
    <submittedName>
        <fullName evidence="10">Tetratricopeptide repeat protein</fullName>
    </submittedName>
</protein>
<feature type="domain" description="Ancillary SecYEG translocon subunit/Cell division coordinator CpoB TPR" evidence="9">
    <location>
        <begin position="35"/>
        <end position="150"/>
    </location>
</feature>
<dbReference type="AlphaFoldDB" id="A0A3R8S3Z1"/>
<dbReference type="GO" id="GO:0044877">
    <property type="term" value="F:protein-containing complex binding"/>
    <property type="evidence" value="ECO:0007669"/>
    <property type="project" value="InterPro"/>
</dbReference>
<evidence type="ECO:0000256" key="7">
    <source>
        <dbReference type="ARBA" id="ARBA00023186"/>
    </source>
</evidence>
<evidence type="ECO:0000256" key="4">
    <source>
        <dbReference type="ARBA" id="ARBA00022692"/>
    </source>
</evidence>
<proteinExistence type="predicted"/>
<evidence type="ECO:0000256" key="6">
    <source>
        <dbReference type="ARBA" id="ARBA00023136"/>
    </source>
</evidence>
<feature type="transmembrane region" description="Helical" evidence="8">
    <location>
        <begin position="42"/>
        <end position="60"/>
    </location>
</feature>
<comment type="subcellular location">
    <subcellularLocation>
        <location evidence="2">Cell membrane</location>
    </subcellularLocation>
    <subcellularLocation>
        <location evidence="1">Membrane</location>
        <topology evidence="1">Single-pass membrane protein</topology>
    </subcellularLocation>
</comment>
<dbReference type="PANTHER" id="PTHR38035">
    <property type="entry name" value="UPF0070 PROTEIN YFGM"/>
    <property type="match status" value="1"/>
</dbReference>
<evidence type="ECO:0000313" key="10">
    <source>
        <dbReference type="EMBL" id="RRQ51314.1"/>
    </source>
</evidence>
<evidence type="ECO:0000256" key="3">
    <source>
        <dbReference type="ARBA" id="ARBA00022475"/>
    </source>
</evidence>
<keyword evidence="4 8" id="KW-0812">Transmembrane</keyword>
<gene>
    <name evidence="10" type="ORF">D7D48_08980</name>
</gene>
<keyword evidence="11" id="KW-1185">Reference proteome</keyword>
<keyword evidence="6 8" id="KW-0472">Membrane</keyword>
<evidence type="ECO:0000259" key="9">
    <source>
        <dbReference type="Pfam" id="PF09976"/>
    </source>
</evidence>
<evidence type="ECO:0000256" key="5">
    <source>
        <dbReference type="ARBA" id="ARBA00022989"/>
    </source>
</evidence>
<dbReference type="EMBL" id="RWJI01000002">
    <property type="protein sequence ID" value="RRQ51314.1"/>
    <property type="molecule type" value="Genomic_DNA"/>
</dbReference>
<dbReference type="InterPro" id="IPR018704">
    <property type="entry name" value="SecYEG/CpoB_TPR"/>
</dbReference>
<organism evidence="10 11">
    <name type="scientific">Sphingorhabdus wooponensis</name>
    <dbReference type="NCBI Taxonomy" id="940136"/>
    <lineage>
        <taxon>Bacteria</taxon>
        <taxon>Pseudomonadati</taxon>
        <taxon>Pseudomonadota</taxon>
        <taxon>Alphaproteobacteria</taxon>
        <taxon>Sphingomonadales</taxon>
        <taxon>Sphingomonadaceae</taxon>
        <taxon>Sphingorhabdus</taxon>
    </lineage>
</organism>
<keyword evidence="3" id="KW-1003">Cell membrane</keyword>
<dbReference type="GO" id="GO:0005886">
    <property type="term" value="C:plasma membrane"/>
    <property type="evidence" value="ECO:0007669"/>
    <property type="project" value="UniProtKB-SubCell"/>
</dbReference>
<dbReference type="Proteomes" id="UP000268553">
    <property type="component" value="Unassembled WGS sequence"/>
</dbReference>
<keyword evidence="5 8" id="KW-1133">Transmembrane helix</keyword>
<sequence>MTPTEKPADKDRSGSDEAFLREVDDAVRASDLSSLWTRYGRWLLAAVVAGLLAFGGWIIYHNQVQAAADLQSEEFVDAMDKLRAGQEKEARAKLAKLAQADQPGYRAMAQLVEANLLGEDGETKKAIALYGKVAGDDSLPQTFRDLALIRQVSAEFDSIPPQQVIDRLKPLATAGHPYFGSAGELTALAYMKMGKDNLAGPIFAQIAKQEDAPPTLRSRAQQMAGALGIDTVQLDASRNAASKAGASAAKGE</sequence>
<evidence type="ECO:0000256" key="1">
    <source>
        <dbReference type="ARBA" id="ARBA00004167"/>
    </source>
</evidence>
<evidence type="ECO:0000256" key="2">
    <source>
        <dbReference type="ARBA" id="ARBA00004236"/>
    </source>
</evidence>
<evidence type="ECO:0000256" key="8">
    <source>
        <dbReference type="SAM" id="Phobius"/>
    </source>
</evidence>
<reference evidence="10 11" key="1">
    <citation type="submission" date="2018-12" db="EMBL/GenBank/DDBJ databases">
        <authorList>
            <person name="Kim S.-J."/>
            <person name="Jung G.-Y."/>
        </authorList>
    </citation>
    <scope>NUCLEOTIDE SEQUENCE [LARGE SCALE GENOMIC DNA]</scope>
    <source>
        <strain evidence="10 11">03SU3-P</strain>
    </source>
</reference>
<evidence type="ECO:0000313" key="11">
    <source>
        <dbReference type="Proteomes" id="UP000268553"/>
    </source>
</evidence>
<dbReference type="OrthoDB" id="7173339at2"/>
<keyword evidence="7" id="KW-0143">Chaperone</keyword>
<accession>A0A3R8S3Z1</accession>
<name>A0A3R8S3Z1_9SPHN</name>